<evidence type="ECO:0000313" key="3">
    <source>
        <dbReference type="EMBL" id="ORY73777.1"/>
    </source>
</evidence>
<sequence>MLQNIFLQNNIVKERLIKNITKQSFNALNRRKYSNLNNRFHFNFNEQNKNSINSYSKYKYNNNVILKRYISETNDIEKNNKSLSKNTSNNIEEPEKKVYNNIEKEQSSNKDYNNKNNTKQKSNWVKITCALLGGVGIGYSLNYCLNNKDKLNDNNDLLESFRNETLGKKINKFDISDYHHESISTKINIREDPNGTDGKNDVTVDIKIKEKSPGKDLSITKINYDSKKDSNNTIIETDKSAEELKKEIKTIQNESNSFMKNINDTINYFGSFFGFGNKESESMSEFDKEVEEAYMDIINNINKAPSEIRINNLRNNESININAESVNNEESIKEIEEKLKSWGDEMAREKQVKPAKSEIKNDKADMVINNNIDPKENNNKIVDFVNDMVKITDDTESNKKIIKVSAKPIAKAFHEASKISGNLEKNKDNLPEFLADCIKDTTDIIKNLSNDNVDIQNTFLDTVKIFSDSMNAISDYLDQLEIEIKTELNDNNDQNENKY</sequence>
<dbReference type="AlphaFoldDB" id="A0A1Y2EQG6"/>
<keyword evidence="4" id="KW-1185">Reference proteome</keyword>
<comment type="caution">
    <text evidence="3">The sequence shown here is derived from an EMBL/GenBank/DDBJ whole genome shotgun (WGS) entry which is preliminary data.</text>
</comment>
<accession>A0A1Y2EQG6</accession>
<gene>
    <name evidence="3" type="ORF">LY90DRAFT_666526</name>
</gene>
<protein>
    <submittedName>
        <fullName evidence="3">Uncharacterized protein</fullName>
    </submittedName>
</protein>
<evidence type="ECO:0000256" key="1">
    <source>
        <dbReference type="SAM" id="Coils"/>
    </source>
</evidence>
<reference evidence="3 4" key="1">
    <citation type="submission" date="2016-08" db="EMBL/GenBank/DDBJ databases">
        <title>A Parts List for Fungal Cellulosomes Revealed by Comparative Genomics.</title>
        <authorList>
            <consortium name="DOE Joint Genome Institute"/>
            <person name="Haitjema C.H."/>
            <person name="Gilmore S.P."/>
            <person name="Henske J.K."/>
            <person name="Solomon K.V."/>
            <person name="De Groot R."/>
            <person name="Kuo A."/>
            <person name="Mondo S.J."/>
            <person name="Salamov A.A."/>
            <person name="Labutti K."/>
            <person name="Zhao Z."/>
            <person name="Chiniquy J."/>
            <person name="Barry K."/>
            <person name="Brewer H.M."/>
            <person name="Purvine S.O."/>
            <person name="Wright A.T."/>
            <person name="Boxma B."/>
            <person name="Van Alen T."/>
            <person name="Hackstein J.H."/>
            <person name="Baker S.E."/>
            <person name="Grigoriev I.V."/>
            <person name="O'Malley M.A."/>
        </authorList>
    </citation>
    <scope>NUCLEOTIDE SEQUENCE [LARGE SCALE GENOMIC DNA]</scope>
    <source>
        <strain evidence="3 4">G1</strain>
    </source>
</reference>
<dbReference type="OrthoDB" id="2150347at2759"/>
<organism evidence="3 4">
    <name type="scientific">Neocallimastix californiae</name>
    <dbReference type="NCBI Taxonomy" id="1754190"/>
    <lineage>
        <taxon>Eukaryota</taxon>
        <taxon>Fungi</taxon>
        <taxon>Fungi incertae sedis</taxon>
        <taxon>Chytridiomycota</taxon>
        <taxon>Chytridiomycota incertae sedis</taxon>
        <taxon>Neocallimastigomycetes</taxon>
        <taxon>Neocallimastigales</taxon>
        <taxon>Neocallimastigaceae</taxon>
        <taxon>Neocallimastix</taxon>
    </lineage>
</organism>
<keyword evidence="1" id="KW-0175">Coiled coil</keyword>
<feature type="compositionally biased region" description="Low complexity" evidence="2">
    <location>
        <begin position="81"/>
        <end position="90"/>
    </location>
</feature>
<evidence type="ECO:0000256" key="2">
    <source>
        <dbReference type="SAM" id="MobiDB-lite"/>
    </source>
</evidence>
<name>A0A1Y2EQG6_9FUNG</name>
<dbReference type="EMBL" id="MCOG01000032">
    <property type="protein sequence ID" value="ORY73777.1"/>
    <property type="molecule type" value="Genomic_DNA"/>
</dbReference>
<dbReference type="Proteomes" id="UP000193920">
    <property type="component" value="Unassembled WGS sequence"/>
</dbReference>
<proteinExistence type="predicted"/>
<feature type="coiled-coil region" evidence="1">
    <location>
        <begin position="227"/>
        <end position="261"/>
    </location>
</feature>
<feature type="region of interest" description="Disordered" evidence="2">
    <location>
        <begin position="79"/>
        <end position="99"/>
    </location>
</feature>
<evidence type="ECO:0000313" key="4">
    <source>
        <dbReference type="Proteomes" id="UP000193920"/>
    </source>
</evidence>